<proteinExistence type="predicted"/>
<name>A0A6C0B0X1_9ZZZZ</name>
<dbReference type="EMBL" id="MN739048">
    <property type="protein sequence ID" value="QHS85736.1"/>
    <property type="molecule type" value="Genomic_DNA"/>
</dbReference>
<evidence type="ECO:0000313" key="1">
    <source>
        <dbReference type="EMBL" id="QHS85736.1"/>
    </source>
</evidence>
<reference evidence="1" key="1">
    <citation type="journal article" date="2020" name="Nature">
        <title>Giant virus diversity and host interactions through global metagenomics.</title>
        <authorList>
            <person name="Schulz F."/>
            <person name="Roux S."/>
            <person name="Paez-Espino D."/>
            <person name="Jungbluth S."/>
            <person name="Walsh D.A."/>
            <person name="Denef V.J."/>
            <person name="McMahon K.D."/>
            <person name="Konstantinidis K.T."/>
            <person name="Eloe-Fadrosh E.A."/>
            <person name="Kyrpides N.C."/>
            <person name="Woyke T."/>
        </authorList>
    </citation>
    <scope>NUCLEOTIDE SEQUENCE</scope>
    <source>
        <strain evidence="1">GVMAG-M-3300009185-36</strain>
    </source>
</reference>
<accession>A0A6C0B0X1</accession>
<organism evidence="1">
    <name type="scientific">viral metagenome</name>
    <dbReference type="NCBI Taxonomy" id="1070528"/>
    <lineage>
        <taxon>unclassified sequences</taxon>
        <taxon>metagenomes</taxon>
        <taxon>organismal metagenomes</taxon>
    </lineage>
</organism>
<dbReference type="AlphaFoldDB" id="A0A6C0B0X1"/>
<protein>
    <submittedName>
        <fullName evidence="1">Uncharacterized protein</fullName>
    </submittedName>
</protein>
<sequence>MIRNRTTRTYLQQHEKSSLVIENYYLNILTISKEIQRRLELLEKDNTCLLNLNAKKTQLIKIMNGYLTQTTTRVETVTSLDTLLSTIS</sequence>